<dbReference type="GO" id="GO:0016209">
    <property type="term" value="F:antioxidant activity"/>
    <property type="evidence" value="ECO:0007669"/>
    <property type="project" value="InterPro"/>
</dbReference>
<accession>A0A2S0RL50</accession>
<dbReference type="InterPro" id="IPR017937">
    <property type="entry name" value="Thioredoxin_CS"/>
</dbReference>
<feature type="signal peptide" evidence="2">
    <location>
        <begin position="1"/>
        <end position="21"/>
    </location>
</feature>
<dbReference type="CDD" id="cd02966">
    <property type="entry name" value="TlpA_like_family"/>
    <property type="match status" value="1"/>
</dbReference>
<reference evidence="4 5" key="1">
    <citation type="submission" date="2018-04" db="EMBL/GenBank/DDBJ databases">
        <title>Genome sequencing of Flavobacterium sp. HYN0048.</title>
        <authorList>
            <person name="Yi H."/>
            <person name="Baek C."/>
        </authorList>
    </citation>
    <scope>NUCLEOTIDE SEQUENCE [LARGE SCALE GENOMIC DNA]</scope>
    <source>
        <strain evidence="4 5">HYN0048</strain>
    </source>
</reference>
<evidence type="ECO:0000313" key="4">
    <source>
        <dbReference type="EMBL" id="AWA31452.1"/>
    </source>
</evidence>
<organism evidence="4 5">
    <name type="scientific">Flavobacterium magnum</name>
    <dbReference type="NCBI Taxonomy" id="2162713"/>
    <lineage>
        <taxon>Bacteria</taxon>
        <taxon>Pseudomonadati</taxon>
        <taxon>Bacteroidota</taxon>
        <taxon>Flavobacteriia</taxon>
        <taxon>Flavobacteriales</taxon>
        <taxon>Flavobacteriaceae</taxon>
        <taxon>Flavobacterium</taxon>
    </lineage>
</organism>
<evidence type="ECO:0000259" key="3">
    <source>
        <dbReference type="PROSITE" id="PS51352"/>
    </source>
</evidence>
<dbReference type="PANTHER" id="PTHR42852:SF13">
    <property type="entry name" value="PROTEIN DIPZ"/>
    <property type="match status" value="1"/>
</dbReference>
<proteinExistence type="predicted"/>
<keyword evidence="1" id="KW-0676">Redox-active center</keyword>
<dbReference type="RefSeq" id="WP_108373507.1">
    <property type="nucleotide sequence ID" value="NZ_CP028811.1"/>
</dbReference>
<dbReference type="Pfam" id="PF00578">
    <property type="entry name" value="AhpC-TSA"/>
    <property type="match status" value="1"/>
</dbReference>
<dbReference type="Gene3D" id="3.40.30.10">
    <property type="entry name" value="Glutaredoxin"/>
    <property type="match status" value="1"/>
</dbReference>
<dbReference type="Proteomes" id="UP000244193">
    <property type="component" value="Chromosome"/>
</dbReference>
<dbReference type="PANTHER" id="PTHR42852">
    <property type="entry name" value="THIOL:DISULFIDE INTERCHANGE PROTEIN DSBE"/>
    <property type="match status" value="1"/>
</dbReference>
<dbReference type="SUPFAM" id="SSF52833">
    <property type="entry name" value="Thioredoxin-like"/>
    <property type="match status" value="1"/>
</dbReference>
<gene>
    <name evidence="4" type="ORF">HYN48_08930</name>
</gene>
<dbReference type="AlphaFoldDB" id="A0A2S0RL50"/>
<dbReference type="PROSITE" id="PS00194">
    <property type="entry name" value="THIOREDOXIN_1"/>
    <property type="match status" value="1"/>
</dbReference>
<dbReference type="EMBL" id="CP028811">
    <property type="protein sequence ID" value="AWA31452.1"/>
    <property type="molecule type" value="Genomic_DNA"/>
</dbReference>
<keyword evidence="2" id="KW-0732">Signal</keyword>
<dbReference type="OrthoDB" id="9815205at2"/>
<name>A0A2S0RL50_9FLAO</name>
<protein>
    <recommendedName>
        <fullName evidence="3">Thioredoxin domain-containing protein</fullName>
    </recommendedName>
</protein>
<dbReference type="PROSITE" id="PS51352">
    <property type="entry name" value="THIOREDOXIN_2"/>
    <property type="match status" value="1"/>
</dbReference>
<evidence type="ECO:0000256" key="1">
    <source>
        <dbReference type="ARBA" id="ARBA00023284"/>
    </source>
</evidence>
<evidence type="ECO:0000256" key="2">
    <source>
        <dbReference type="SAM" id="SignalP"/>
    </source>
</evidence>
<dbReference type="InterPro" id="IPR036249">
    <property type="entry name" value="Thioredoxin-like_sf"/>
</dbReference>
<sequence>MTKILAFFLMLLPLSFIRVRAIPDSGEPKPLRVYEKDGVKVPAYDFRSLEYFLNKKNDTTYVVNFWATWCAPCVAELPHFERLHRVYNNRKVKVLLVSLDMRKKIESSLLPFIRRKELKSEVFFLDDPNANEWIGKVDPTWSGAIPATIIFNKTERKFYEQSFTFETLEKELKQFIN</sequence>
<dbReference type="InterPro" id="IPR013766">
    <property type="entry name" value="Thioredoxin_domain"/>
</dbReference>
<dbReference type="InterPro" id="IPR000866">
    <property type="entry name" value="AhpC/TSA"/>
</dbReference>
<dbReference type="InterPro" id="IPR050553">
    <property type="entry name" value="Thioredoxin_ResA/DsbE_sf"/>
</dbReference>
<evidence type="ECO:0000313" key="5">
    <source>
        <dbReference type="Proteomes" id="UP000244193"/>
    </source>
</evidence>
<keyword evidence="5" id="KW-1185">Reference proteome</keyword>
<feature type="domain" description="Thioredoxin" evidence="3">
    <location>
        <begin position="23"/>
        <end position="177"/>
    </location>
</feature>
<dbReference type="GO" id="GO:0016491">
    <property type="term" value="F:oxidoreductase activity"/>
    <property type="evidence" value="ECO:0007669"/>
    <property type="project" value="InterPro"/>
</dbReference>
<dbReference type="KEGG" id="fmg:HYN48_08930"/>
<feature type="chain" id="PRO_5015404291" description="Thioredoxin domain-containing protein" evidence="2">
    <location>
        <begin position="22"/>
        <end position="177"/>
    </location>
</feature>